<name>T0IFK3_9SPHN</name>
<dbReference type="AlphaFoldDB" id="T0IFK3"/>
<dbReference type="InterPro" id="IPR035439">
    <property type="entry name" value="UPF0145_dom_sf"/>
</dbReference>
<accession>T0IFK3</accession>
<dbReference type="EMBL" id="ATHL01000147">
    <property type="protein sequence ID" value="EQB08414.1"/>
    <property type="molecule type" value="Genomic_DNA"/>
</dbReference>
<dbReference type="SUPFAM" id="SSF117782">
    <property type="entry name" value="YbjQ-like"/>
    <property type="match status" value="1"/>
</dbReference>
<keyword evidence="3" id="KW-1185">Reference proteome</keyword>
<evidence type="ECO:0000313" key="3">
    <source>
        <dbReference type="Proteomes" id="UP000015527"/>
    </source>
</evidence>
<reference evidence="2 3" key="1">
    <citation type="journal article" date="2013" name="Genome Announc.">
        <title>Genome Sequence of Novosphingobium lindaniclasticum LE124T, Isolated from a Hexachlorocyclohexane Dumpsite.</title>
        <authorList>
            <person name="Saxena A."/>
            <person name="Nayyar N."/>
            <person name="Sangwan N."/>
            <person name="Kumari R."/>
            <person name="Khurana J.P."/>
            <person name="Lal R."/>
        </authorList>
    </citation>
    <scope>NUCLEOTIDE SEQUENCE [LARGE SCALE GENOMIC DNA]</scope>
    <source>
        <strain evidence="2 3">LE124</strain>
    </source>
</reference>
<comment type="similarity">
    <text evidence="1">Belongs to the UPF0145 family.</text>
</comment>
<dbReference type="Proteomes" id="UP000015527">
    <property type="component" value="Unassembled WGS sequence"/>
</dbReference>
<proteinExistence type="inferred from homology"/>
<evidence type="ECO:0000256" key="1">
    <source>
        <dbReference type="ARBA" id="ARBA00010751"/>
    </source>
</evidence>
<comment type="caution">
    <text evidence="2">The sequence shown here is derived from an EMBL/GenBank/DDBJ whole genome shotgun (WGS) entry which is preliminary data.</text>
</comment>
<dbReference type="Pfam" id="PF01906">
    <property type="entry name" value="YbjQ_1"/>
    <property type="match status" value="1"/>
</dbReference>
<sequence>MCEKCGKTEYETAILNLKAERQQCQDFMTANVVDFPMMTISQVPPGADCKVKSMVTANVTVGTGLFSELSQGFSDMFGATNTATGMAFKVNSGEATARSILVTKAVAMGANCIIGVDVDYGTTANNAATVNMQGTAVRIGNLDAILDEDVMERYGKFEASLARAQEISRWLAGDFEDD</sequence>
<dbReference type="eggNOG" id="COG0393">
    <property type="taxonomic scope" value="Bacteria"/>
</dbReference>
<organism evidence="2 3">
    <name type="scientific">Novosphingobium lindaniclasticum LE124</name>
    <dbReference type="NCBI Taxonomy" id="1096930"/>
    <lineage>
        <taxon>Bacteria</taxon>
        <taxon>Pseudomonadati</taxon>
        <taxon>Pseudomonadota</taxon>
        <taxon>Alphaproteobacteria</taxon>
        <taxon>Sphingomonadales</taxon>
        <taxon>Sphingomonadaceae</taxon>
        <taxon>Novosphingobium</taxon>
    </lineage>
</organism>
<evidence type="ECO:0000313" key="2">
    <source>
        <dbReference type="EMBL" id="EQB08414.1"/>
    </source>
</evidence>
<dbReference type="PATRIC" id="fig|1096930.3.peg.4169"/>
<protein>
    <recommendedName>
        <fullName evidence="4">Heavy metal-binding domain-containing protein</fullName>
    </recommendedName>
</protein>
<dbReference type="Gene3D" id="3.30.110.70">
    <property type="entry name" value="Hypothetical protein apc22750. Chain B"/>
    <property type="match status" value="1"/>
</dbReference>
<dbReference type="InterPro" id="IPR002765">
    <property type="entry name" value="UPF0145_YbjQ-like"/>
</dbReference>
<evidence type="ECO:0008006" key="4">
    <source>
        <dbReference type="Google" id="ProtNLM"/>
    </source>
</evidence>
<gene>
    <name evidence="2" type="ORF">L284_21220</name>
</gene>